<reference evidence="5 6" key="1">
    <citation type="submission" date="2019-10" db="EMBL/GenBank/DDBJ databases">
        <title>Two novel species isolated from a subtropical stream in China.</title>
        <authorList>
            <person name="Lu H."/>
        </authorList>
    </citation>
    <scope>NUCLEOTIDE SEQUENCE [LARGE SCALE GENOMIC DNA]</scope>
    <source>
        <strain evidence="5 6">FT29W</strain>
    </source>
</reference>
<dbReference type="Gene3D" id="3.40.50.2300">
    <property type="match status" value="1"/>
</dbReference>
<evidence type="ECO:0000313" key="6">
    <source>
        <dbReference type="Proteomes" id="UP000440498"/>
    </source>
</evidence>
<name>A0A6A7MVV4_9BURK</name>
<dbReference type="GO" id="GO:0000156">
    <property type="term" value="F:phosphorelay response regulator activity"/>
    <property type="evidence" value="ECO:0007669"/>
    <property type="project" value="TreeGrafter"/>
</dbReference>
<evidence type="ECO:0000259" key="3">
    <source>
        <dbReference type="PROSITE" id="PS50110"/>
    </source>
</evidence>
<proteinExistence type="predicted"/>
<comment type="caution">
    <text evidence="5">The sequence shown here is derived from an EMBL/GenBank/DDBJ whole genome shotgun (WGS) entry which is preliminary data.</text>
</comment>
<dbReference type="Proteomes" id="UP000440498">
    <property type="component" value="Unassembled WGS sequence"/>
</dbReference>
<dbReference type="GO" id="GO:0005829">
    <property type="term" value="C:cytosol"/>
    <property type="evidence" value="ECO:0007669"/>
    <property type="project" value="TreeGrafter"/>
</dbReference>
<accession>A0A6A7MVV4</accession>
<sequence length="252" mass="28114">MMSLSSHRPRILIADDEPLLRAELRQSLAALWPEAELVAEAADGYEALRLARAMEPDVAFLDIRMPGLSGLEVARTFGARTHVVFVTAYQEHALAAFDEGAIDYVLKPTDPVRLVRAIERVRARLGTPPPDLARLMQQLSPKPAAPSWLQASVGNAIHFIDLSDVIYFCSEFKYTRVVTPQLAEAHIRTPLKDLASELEDAGFWQIHRGYVVAAKRIAAVSRDADGALWLSLRDHADKLPVSQRFQHRFKGM</sequence>
<keyword evidence="6" id="KW-1185">Reference proteome</keyword>
<organism evidence="5 6">
    <name type="scientific">Rugamonas aquatica</name>
    <dbReference type="NCBI Taxonomy" id="2743357"/>
    <lineage>
        <taxon>Bacteria</taxon>
        <taxon>Pseudomonadati</taxon>
        <taxon>Pseudomonadota</taxon>
        <taxon>Betaproteobacteria</taxon>
        <taxon>Burkholderiales</taxon>
        <taxon>Oxalobacteraceae</taxon>
        <taxon>Telluria group</taxon>
        <taxon>Rugamonas</taxon>
    </lineage>
</organism>
<dbReference type="InterPro" id="IPR007492">
    <property type="entry name" value="LytTR_DNA-bd_dom"/>
</dbReference>
<dbReference type="PANTHER" id="PTHR48111">
    <property type="entry name" value="REGULATOR OF RPOS"/>
    <property type="match status" value="1"/>
</dbReference>
<dbReference type="InterPro" id="IPR011006">
    <property type="entry name" value="CheY-like_superfamily"/>
</dbReference>
<dbReference type="AlphaFoldDB" id="A0A6A7MVV4"/>
<dbReference type="Pfam" id="PF04397">
    <property type="entry name" value="LytTR"/>
    <property type="match status" value="1"/>
</dbReference>
<evidence type="ECO:0000256" key="2">
    <source>
        <dbReference type="PROSITE-ProRule" id="PRU00169"/>
    </source>
</evidence>
<dbReference type="PROSITE" id="PS50930">
    <property type="entry name" value="HTH_LYTTR"/>
    <property type="match status" value="1"/>
</dbReference>
<dbReference type="InterPro" id="IPR001789">
    <property type="entry name" value="Sig_transdc_resp-reg_receiver"/>
</dbReference>
<evidence type="ECO:0000259" key="4">
    <source>
        <dbReference type="PROSITE" id="PS50930"/>
    </source>
</evidence>
<dbReference type="PROSITE" id="PS50110">
    <property type="entry name" value="RESPONSE_REGULATORY"/>
    <property type="match status" value="1"/>
</dbReference>
<dbReference type="Pfam" id="PF00072">
    <property type="entry name" value="Response_reg"/>
    <property type="match status" value="1"/>
</dbReference>
<gene>
    <name evidence="5" type="ORF">GEV02_01800</name>
</gene>
<dbReference type="InterPro" id="IPR039420">
    <property type="entry name" value="WalR-like"/>
</dbReference>
<dbReference type="SUPFAM" id="SSF52172">
    <property type="entry name" value="CheY-like"/>
    <property type="match status" value="1"/>
</dbReference>
<dbReference type="GO" id="GO:0006355">
    <property type="term" value="P:regulation of DNA-templated transcription"/>
    <property type="evidence" value="ECO:0007669"/>
    <property type="project" value="TreeGrafter"/>
</dbReference>
<dbReference type="GO" id="GO:0032993">
    <property type="term" value="C:protein-DNA complex"/>
    <property type="evidence" value="ECO:0007669"/>
    <property type="project" value="TreeGrafter"/>
</dbReference>
<dbReference type="SMART" id="SM00448">
    <property type="entry name" value="REC"/>
    <property type="match status" value="1"/>
</dbReference>
<dbReference type="Gene3D" id="2.40.50.1020">
    <property type="entry name" value="LytTr DNA-binding domain"/>
    <property type="match status" value="1"/>
</dbReference>
<dbReference type="GO" id="GO:0000976">
    <property type="term" value="F:transcription cis-regulatory region binding"/>
    <property type="evidence" value="ECO:0007669"/>
    <property type="project" value="TreeGrafter"/>
</dbReference>
<dbReference type="PANTHER" id="PTHR48111:SF69">
    <property type="entry name" value="RESPONSE REGULATOR RECEIVER"/>
    <property type="match status" value="1"/>
</dbReference>
<dbReference type="EMBL" id="WHUG01000001">
    <property type="protein sequence ID" value="MQA36870.1"/>
    <property type="molecule type" value="Genomic_DNA"/>
</dbReference>
<protein>
    <submittedName>
        <fullName evidence="5">Response regulator</fullName>
    </submittedName>
</protein>
<evidence type="ECO:0000313" key="5">
    <source>
        <dbReference type="EMBL" id="MQA36870.1"/>
    </source>
</evidence>
<feature type="modified residue" description="4-aspartylphosphate" evidence="2">
    <location>
        <position position="62"/>
    </location>
</feature>
<feature type="domain" description="Response regulatory" evidence="3">
    <location>
        <begin position="10"/>
        <end position="122"/>
    </location>
</feature>
<dbReference type="SMART" id="SM00850">
    <property type="entry name" value="LytTR"/>
    <property type="match status" value="1"/>
</dbReference>
<evidence type="ECO:0000256" key="1">
    <source>
        <dbReference type="ARBA" id="ARBA00023125"/>
    </source>
</evidence>
<feature type="domain" description="HTH LytTR-type" evidence="4">
    <location>
        <begin position="149"/>
        <end position="252"/>
    </location>
</feature>
<keyword evidence="1" id="KW-0238">DNA-binding</keyword>
<keyword evidence="2" id="KW-0597">Phosphoprotein</keyword>